<keyword evidence="3" id="KW-1185">Reference proteome</keyword>
<feature type="chain" id="PRO_5022712953" description="Secreted protein" evidence="1">
    <location>
        <begin position="26"/>
        <end position="126"/>
    </location>
</feature>
<dbReference type="AlphaFoldDB" id="A0A5B8L0A4"/>
<evidence type="ECO:0000256" key="1">
    <source>
        <dbReference type="SAM" id="SignalP"/>
    </source>
</evidence>
<dbReference type="RefSeq" id="WP_146299918.1">
    <property type="nucleotide sequence ID" value="NZ_CP042301.2"/>
</dbReference>
<dbReference type="OrthoDB" id="8031026at2"/>
<accession>A0A5B8L0A4</accession>
<dbReference type="EMBL" id="CP042301">
    <property type="protein sequence ID" value="QDZ01273.1"/>
    <property type="molecule type" value="Genomic_DNA"/>
</dbReference>
<name>A0A5B8L0A4_9HYPH</name>
<reference evidence="2" key="1">
    <citation type="submission" date="2020-04" db="EMBL/GenBank/DDBJ databases">
        <title>Nitratireductor sp. nov. isolated from mangrove soil.</title>
        <authorList>
            <person name="Ye Y."/>
        </authorList>
    </citation>
    <scope>NUCLEOTIDE SEQUENCE</scope>
    <source>
        <strain evidence="2">SY7</strain>
    </source>
</reference>
<dbReference type="Proteomes" id="UP000321389">
    <property type="component" value="Chromosome"/>
</dbReference>
<feature type="signal peptide" evidence="1">
    <location>
        <begin position="1"/>
        <end position="25"/>
    </location>
</feature>
<dbReference type="KEGG" id="niy:FQ775_13270"/>
<protein>
    <recommendedName>
        <fullName evidence="4">Secreted protein</fullName>
    </recommendedName>
</protein>
<keyword evidence="1" id="KW-0732">Signal</keyword>
<sequence>MKRNNVTVALAAAMALATISAPAAAGRLPDRAAQAPGLPVISVQGCGWYVILGCSTRHADAVALRDELGGPYAGGGAGLNVVHTDDYPNFRDGYFCVADGPYGSSGEAGSIAWTEAVPDAYVKDAC</sequence>
<organism evidence="2 3">
    <name type="scientific">Nitratireductor mangrovi</name>
    <dbReference type="NCBI Taxonomy" id="2599600"/>
    <lineage>
        <taxon>Bacteria</taxon>
        <taxon>Pseudomonadati</taxon>
        <taxon>Pseudomonadota</taxon>
        <taxon>Alphaproteobacteria</taxon>
        <taxon>Hyphomicrobiales</taxon>
        <taxon>Phyllobacteriaceae</taxon>
        <taxon>Nitratireductor</taxon>
    </lineage>
</organism>
<evidence type="ECO:0000313" key="2">
    <source>
        <dbReference type="EMBL" id="QDZ01273.1"/>
    </source>
</evidence>
<gene>
    <name evidence="2" type="ORF">FQ775_13270</name>
</gene>
<evidence type="ECO:0000313" key="3">
    <source>
        <dbReference type="Proteomes" id="UP000321389"/>
    </source>
</evidence>
<evidence type="ECO:0008006" key="4">
    <source>
        <dbReference type="Google" id="ProtNLM"/>
    </source>
</evidence>
<proteinExistence type="predicted"/>